<accession>A0AAE6NPE5</accession>
<evidence type="ECO:0000313" key="3">
    <source>
        <dbReference type="EMBL" id="QEV56308.1"/>
    </source>
</evidence>
<dbReference type="GeneID" id="90928647"/>
<reference evidence="2 4" key="1">
    <citation type="submission" date="2016-09" db="EMBL/GenBank/DDBJ databases">
        <title>Streptomyces platensis DSM40041, a candidate organism with high potential of specific P450 cytochromes.</title>
        <authorList>
            <person name="Grumaz C."/>
            <person name="Vainshtein Y."/>
            <person name="Kirstahler P."/>
            <person name="Sohn K."/>
        </authorList>
    </citation>
    <scope>NUCLEOTIDE SEQUENCE [LARGE SCALE GENOMIC DNA]</scope>
    <source>
        <strain evidence="2 4">DSM 40041</strain>
    </source>
</reference>
<dbReference type="Proteomes" id="UP000194225">
    <property type="component" value="Unassembled WGS sequence"/>
</dbReference>
<dbReference type="EMBL" id="CP023691">
    <property type="protein sequence ID" value="QEV56308.1"/>
    <property type="molecule type" value="Genomic_DNA"/>
</dbReference>
<protein>
    <submittedName>
        <fullName evidence="3">Uncharacterized protein</fullName>
    </submittedName>
</protein>
<feature type="region of interest" description="Disordered" evidence="1">
    <location>
        <begin position="32"/>
        <end position="56"/>
    </location>
</feature>
<name>A0AAE6NPE5_STRPT</name>
<gene>
    <name evidence="2" type="ORF">BG653_04993</name>
    <name evidence="3" type="ORF">CP981_36125</name>
</gene>
<dbReference type="RefSeq" id="WP_085926602.1">
    <property type="nucleotide sequence ID" value="NZ_CP023691.1"/>
</dbReference>
<evidence type="ECO:0000313" key="5">
    <source>
        <dbReference type="Proteomes" id="UP000325458"/>
    </source>
</evidence>
<dbReference type="EMBL" id="MIGA01000038">
    <property type="protein sequence ID" value="OSY41934.1"/>
    <property type="molecule type" value="Genomic_DNA"/>
</dbReference>
<evidence type="ECO:0000313" key="4">
    <source>
        <dbReference type="Proteomes" id="UP000194225"/>
    </source>
</evidence>
<sequence>MLPSRPDHLSHTALRHLWLTDAEAHALEARLRAMAAEPHPTTDSARGKPYRHPDRYHSWSCSWIKRMEGQGQGLSRK</sequence>
<keyword evidence="4" id="KW-1185">Reference proteome</keyword>
<dbReference type="AlphaFoldDB" id="A0AAE6NPE5"/>
<organism evidence="3 5">
    <name type="scientific">Streptomyces platensis</name>
    <dbReference type="NCBI Taxonomy" id="58346"/>
    <lineage>
        <taxon>Bacteria</taxon>
        <taxon>Bacillati</taxon>
        <taxon>Actinomycetota</taxon>
        <taxon>Actinomycetes</taxon>
        <taxon>Kitasatosporales</taxon>
        <taxon>Streptomycetaceae</taxon>
        <taxon>Streptomyces</taxon>
    </lineage>
</organism>
<proteinExistence type="predicted"/>
<dbReference type="Proteomes" id="UP000325458">
    <property type="component" value="Chromosome"/>
</dbReference>
<evidence type="ECO:0000313" key="2">
    <source>
        <dbReference type="EMBL" id="OSY41934.1"/>
    </source>
</evidence>
<dbReference type="KEGG" id="spla:CP981_36125"/>
<reference evidence="3 5" key="2">
    <citation type="submission" date="2017-09" db="EMBL/GenBank/DDBJ databases">
        <authorList>
            <person name="Lee N."/>
            <person name="Cho B.-K."/>
        </authorList>
    </citation>
    <scope>NUCLEOTIDE SEQUENCE [LARGE SCALE GENOMIC DNA]</scope>
    <source>
        <strain evidence="3 5">ATCC 23948</strain>
    </source>
</reference>
<evidence type="ECO:0000256" key="1">
    <source>
        <dbReference type="SAM" id="MobiDB-lite"/>
    </source>
</evidence>